<dbReference type="GO" id="GO:0005886">
    <property type="term" value="C:plasma membrane"/>
    <property type="evidence" value="ECO:0007669"/>
    <property type="project" value="UniProtKB-SubCell"/>
</dbReference>
<accession>K9YIH4</accession>
<sequence length="465" mass="50956">MNFLKVFQTIERPKLVNMGILFASGLLFWMSMSSLLPTLPAYIEDMGAQPKQVALVMSFFAIGLLGSRIWLGQLADESLDRFLKNIPLFPPINRLIFVFGKLIFGSLVYYPSRKVIILIGTTVAAIAPMCYLFFNQIPQLMAIRAFHGISIAAFTTGYSALVVDISPPKQKGELIGYMSLVIPLGMAVGPAVGGFLQEYSSYQTLFLFCAGCSILSLSLASQVREFPPERRKEIKAQEKNSSPNSNSEKEDFGRSFKELFLDRSFFVPTLVLLLVGSLFSTIVTFLPLHIRELDINFNVGFFYTGTAIASFSMRFFAGQASDMYGRGRFITLSLLCYVISMVILVSAQTPPSLIVAALFEGAGAGMLLPITIALISDRCTFRERGKVFSLCVGGFDVGVAVGSAILGSLFLDFGGYTFLFTIAGIMATIALVIFMTSANKNLLSSLKFAWGNTPDYHALNIEKPS</sequence>
<dbReference type="InterPro" id="IPR020846">
    <property type="entry name" value="MFS_dom"/>
</dbReference>
<feature type="transmembrane region" description="Helical" evidence="6">
    <location>
        <begin position="353"/>
        <end position="375"/>
    </location>
</feature>
<dbReference type="PANTHER" id="PTHR23531">
    <property type="entry name" value="QUINOLENE RESISTANCE PROTEIN NORA"/>
    <property type="match status" value="1"/>
</dbReference>
<feature type="region of interest" description="Disordered" evidence="5">
    <location>
        <begin position="230"/>
        <end position="250"/>
    </location>
</feature>
<dbReference type="InterPro" id="IPR011701">
    <property type="entry name" value="MFS"/>
</dbReference>
<feature type="transmembrane region" description="Helical" evidence="6">
    <location>
        <begin position="387"/>
        <end position="410"/>
    </location>
</feature>
<feature type="domain" description="Major facilitator superfamily (MFS) profile" evidence="7">
    <location>
        <begin position="17"/>
        <end position="440"/>
    </location>
</feature>
<comment type="subcellular location">
    <subcellularLocation>
        <location evidence="1">Cell membrane</location>
        <topology evidence="1">Multi-pass membrane protein</topology>
    </subcellularLocation>
</comment>
<proteinExistence type="predicted"/>
<dbReference type="STRING" id="292563.Cyast_0774"/>
<feature type="transmembrane region" description="Helical" evidence="6">
    <location>
        <begin position="416"/>
        <end position="438"/>
    </location>
</feature>
<evidence type="ECO:0000256" key="5">
    <source>
        <dbReference type="SAM" id="MobiDB-lite"/>
    </source>
</evidence>
<keyword evidence="9" id="KW-1185">Reference proteome</keyword>
<dbReference type="SUPFAM" id="SSF103473">
    <property type="entry name" value="MFS general substrate transporter"/>
    <property type="match status" value="2"/>
</dbReference>
<name>K9YIH4_CYASC</name>
<dbReference type="Proteomes" id="UP000010483">
    <property type="component" value="Chromosome"/>
</dbReference>
<feature type="transmembrane region" description="Helical" evidence="6">
    <location>
        <begin position="91"/>
        <end position="110"/>
    </location>
</feature>
<dbReference type="eggNOG" id="COG2814">
    <property type="taxonomic scope" value="Bacteria"/>
</dbReference>
<dbReference type="InterPro" id="IPR036259">
    <property type="entry name" value="MFS_trans_sf"/>
</dbReference>
<dbReference type="PROSITE" id="PS50850">
    <property type="entry name" value="MFS"/>
    <property type="match status" value="1"/>
</dbReference>
<evidence type="ECO:0000256" key="6">
    <source>
        <dbReference type="SAM" id="Phobius"/>
    </source>
</evidence>
<feature type="transmembrane region" description="Helical" evidence="6">
    <location>
        <begin position="174"/>
        <end position="196"/>
    </location>
</feature>
<evidence type="ECO:0000256" key="3">
    <source>
        <dbReference type="ARBA" id="ARBA00022989"/>
    </source>
</evidence>
<feature type="transmembrane region" description="Helical" evidence="6">
    <location>
        <begin position="115"/>
        <end position="134"/>
    </location>
</feature>
<dbReference type="EMBL" id="CP003940">
    <property type="protein sequence ID" value="AFZ46746.1"/>
    <property type="molecule type" value="Genomic_DNA"/>
</dbReference>
<keyword evidence="3 6" id="KW-1133">Transmembrane helix</keyword>
<dbReference type="Gene3D" id="1.20.1250.20">
    <property type="entry name" value="MFS general substrate transporter like domains"/>
    <property type="match status" value="3"/>
</dbReference>
<evidence type="ECO:0000259" key="7">
    <source>
        <dbReference type="PROSITE" id="PS50850"/>
    </source>
</evidence>
<feature type="transmembrane region" description="Helical" evidence="6">
    <location>
        <begin position="329"/>
        <end position="347"/>
    </location>
</feature>
<dbReference type="GO" id="GO:0022857">
    <property type="term" value="F:transmembrane transporter activity"/>
    <property type="evidence" value="ECO:0007669"/>
    <property type="project" value="InterPro"/>
</dbReference>
<feature type="transmembrane region" description="Helical" evidence="6">
    <location>
        <begin position="265"/>
        <end position="288"/>
    </location>
</feature>
<gene>
    <name evidence="8" type="ordered locus">Cyast_0774</name>
</gene>
<reference evidence="9" key="1">
    <citation type="journal article" date="2013" name="Proc. Natl. Acad. Sci. U.S.A.">
        <title>Improving the coverage of the cyanobacterial phylum using diversity-driven genome sequencing.</title>
        <authorList>
            <person name="Shih P.M."/>
            <person name="Wu D."/>
            <person name="Latifi A."/>
            <person name="Axen S.D."/>
            <person name="Fewer D.P."/>
            <person name="Talla E."/>
            <person name="Calteau A."/>
            <person name="Cai F."/>
            <person name="Tandeau de Marsac N."/>
            <person name="Rippka R."/>
            <person name="Herdman M."/>
            <person name="Sivonen K."/>
            <person name="Coursin T."/>
            <person name="Laurent T."/>
            <person name="Goodwin L."/>
            <person name="Nolan M."/>
            <person name="Davenport K.W."/>
            <person name="Han C.S."/>
            <person name="Rubin E.M."/>
            <person name="Eisen J.A."/>
            <person name="Woyke T."/>
            <person name="Gugger M."/>
            <person name="Kerfeld C.A."/>
        </authorList>
    </citation>
    <scope>NUCLEOTIDE SEQUENCE [LARGE SCALE GENOMIC DNA]</scope>
    <source>
        <strain evidence="9">ATCC 29140 / PCC 7202</strain>
    </source>
</reference>
<dbReference type="Pfam" id="PF07690">
    <property type="entry name" value="MFS_1"/>
    <property type="match status" value="1"/>
</dbReference>
<dbReference type="BioCyc" id="CSTA292563:G1353-779-MONOMER"/>
<evidence type="ECO:0000256" key="4">
    <source>
        <dbReference type="ARBA" id="ARBA00023136"/>
    </source>
</evidence>
<dbReference type="PANTHER" id="PTHR23531:SF1">
    <property type="entry name" value="QUINOLENE RESISTANCE PROTEIN NORA"/>
    <property type="match status" value="1"/>
</dbReference>
<dbReference type="PATRIC" id="fig|292563.3.peg.813"/>
<feature type="transmembrane region" description="Helical" evidence="6">
    <location>
        <begin position="20"/>
        <end position="41"/>
    </location>
</feature>
<dbReference type="AlphaFoldDB" id="K9YIH4"/>
<organism evidence="8 9">
    <name type="scientific">Cyanobacterium stanieri (strain ATCC 29140 / PCC 7202)</name>
    <dbReference type="NCBI Taxonomy" id="292563"/>
    <lineage>
        <taxon>Bacteria</taxon>
        <taxon>Bacillati</taxon>
        <taxon>Cyanobacteriota</taxon>
        <taxon>Cyanophyceae</taxon>
        <taxon>Oscillatoriophycideae</taxon>
        <taxon>Chroococcales</taxon>
        <taxon>Geminocystaceae</taxon>
        <taxon>Cyanobacterium</taxon>
    </lineage>
</organism>
<feature type="transmembrane region" description="Helical" evidence="6">
    <location>
        <begin position="300"/>
        <end position="317"/>
    </location>
</feature>
<keyword evidence="2 6" id="KW-0812">Transmembrane</keyword>
<dbReference type="CDD" id="cd17489">
    <property type="entry name" value="MFS_YfcJ_like"/>
    <property type="match status" value="1"/>
</dbReference>
<feature type="transmembrane region" description="Helical" evidence="6">
    <location>
        <begin position="202"/>
        <end position="223"/>
    </location>
</feature>
<keyword evidence="4 6" id="KW-0472">Membrane</keyword>
<dbReference type="HOGENOM" id="CLU_001265_10_13_3"/>
<dbReference type="InterPro" id="IPR052714">
    <property type="entry name" value="MFS_Exporter"/>
</dbReference>
<feature type="transmembrane region" description="Helical" evidence="6">
    <location>
        <begin position="53"/>
        <end position="71"/>
    </location>
</feature>
<evidence type="ECO:0000256" key="2">
    <source>
        <dbReference type="ARBA" id="ARBA00022692"/>
    </source>
</evidence>
<feature type="transmembrane region" description="Helical" evidence="6">
    <location>
        <begin position="140"/>
        <end position="162"/>
    </location>
</feature>
<evidence type="ECO:0000313" key="9">
    <source>
        <dbReference type="Proteomes" id="UP000010483"/>
    </source>
</evidence>
<protein>
    <submittedName>
        <fullName evidence="8">Major facilitator superfamily MFS_1</fullName>
    </submittedName>
</protein>
<evidence type="ECO:0000256" key="1">
    <source>
        <dbReference type="ARBA" id="ARBA00004651"/>
    </source>
</evidence>
<evidence type="ECO:0000313" key="8">
    <source>
        <dbReference type="EMBL" id="AFZ46746.1"/>
    </source>
</evidence>
<dbReference type="KEGG" id="csn:Cyast_0774"/>